<name>A0A836AIB7_SHEEP</name>
<dbReference type="FunFam" id="1.10.238.10:FF:000121">
    <property type="entry name" value="EF-hand calcium-binding domain-containing protein 6"/>
    <property type="match status" value="1"/>
</dbReference>
<evidence type="ECO:0000256" key="17">
    <source>
        <dbReference type="ARBA" id="ARBA00054968"/>
    </source>
</evidence>
<dbReference type="InterPro" id="IPR015070">
    <property type="entry name" value="EF_hand_DJBP"/>
</dbReference>
<dbReference type="Pfam" id="PF00685">
    <property type="entry name" value="Sulfotransfer_1"/>
    <property type="match status" value="1"/>
</dbReference>
<dbReference type="Gene3D" id="1.10.238.10">
    <property type="entry name" value="EF-hand"/>
    <property type="match status" value="8"/>
</dbReference>
<dbReference type="Pfam" id="PF08976">
    <property type="entry name" value="EF-hand_11"/>
    <property type="match status" value="1"/>
</dbReference>
<feature type="domain" description="EF-hand" evidence="22">
    <location>
        <begin position="1166"/>
        <end position="1201"/>
    </location>
</feature>
<evidence type="ECO:0000256" key="8">
    <source>
        <dbReference type="ARBA" id="ARBA00022737"/>
    </source>
</evidence>
<evidence type="ECO:0000256" key="15">
    <source>
        <dbReference type="ARBA" id="ARBA00023242"/>
    </source>
</evidence>
<evidence type="ECO:0000256" key="3">
    <source>
        <dbReference type="ARBA" id="ARBA00004430"/>
    </source>
</evidence>
<dbReference type="FunFam" id="1.10.238.10:FF:000179">
    <property type="entry name" value="EF-hand calcium-binding domain-containing protein 6"/>
    <property type="match status" value="1"/>
</dbReference>
<evidence type="ECO:0000256" key="20">
    <source>
        <dbReference type="ARBA" id="ARBA00083181"/>
    </source>
</evidence>
<evidence type="ECO:0000256" key="4">
    <source>
        <dbReference type="ARBA" id="ARBA00022490"/>
    </source>
</evidence>
<keyword evidence="7" id="KW-0479">Metal-binding</keyword>
<dbReference type="GO" id="GO:0005930">
    <property type="term" value="C:axoneme"/>
    <property type="evidence" value="ECO:0007669"/>
    <property type="project" value="UniProtKB-SubCell"/>
</dbReference>
<organism evidence="23 24">
    <name type="scientific">Ovis aries</name>
    <name type="common">Sheep</name>
    <dbReference type="NCBI Taxonomy" id="9940"/>
    <lineage>
        <taxon>Eukaryota</taxon>
        <taxon>Metazoa</taxon>
        <taxon>Chordata</taxon>
        <taxon>Craniata</taxon>
        <taxon>Vertebrata</taxon>
        <taxon>Euteleostomi</taxon>
        <taxon>Mammalia</taxon>
        <taxon>Eutheria</taxon>
        <taxon>Laurasiatheria</taxon>
        <taxon>Artiodactyla</taxon>
        <taxon>Ruminantia</taxon>
        <taxon>Pecora</taxon>
        <taxon>Bovidae</taxon>
        <taxon>Caprinae</taxon>
        <taxon>Ovis</taxon>
    </lineage>
</organism>
<feature type="domain" description="EF-hand" evidence="22">
    <location>
        <begin position="1030"/>
        <end position="1058"/>
    </location>
</feature>
<keyword evidence="8" id="KW-0677">Repeat</keyword>
<keyword evidence="9" id="KW-0106">Calcium</keyword>
<dbReference type="FunFam" id="1.10.238.10:FF:000325">
    <property type="entry name" value="EF-hand calcium binding domain 6"/>
    <property type="match status" value="1"/>
</dbReference>
<keyword evidence="5" id="KW-0678">Repressor</keyword>
<keyword evidence="13" id="KW-0804">Transcription</keyword>
<dbReference type="EMBL" id="JAEMGP010000003">
    <property type="protein sequence ID" value="KAG5212789.1"/>
    <property type="molecule type" value="Genomic_DNA"/>
</dbReference>
<dbReference type="PANTHER" id="PTHR20875">
    <property type="entry name" value="EF-HAND CALCIUM-BINDING DOMAIN-CONTAINING PROTEIN 6-RELATED"/>
    <property type="match status" value="1"/>
</dbReference>
<evidence type="ECO:0000256" key="6">
    <source>
        <dbReference type="ARBA" id="ARBA00022553"/>
    </source>
</evidence>
<keyword evidence="14" id="KW-0206">Cytoskeleton</keyword>
<comment type="function">
    <text evidence="17">Negatively regulates the androgen receptor by recruiting histone deacetylase complex, and protein DJ-1 antagonizes this inhibition by abrogation of this complex. Microtubule inner protein (MIP) part of the dynein-decorated doublet microtubules (DMTs) in cilia axoneme, which is required for motile cilia beating.</text>
</comment>
<accession>A0A836AIB7</accession>
<dbReference type="PROSITE" id="PS50222">
    <property type="entry name" value="EF_HAND_2"/>
    <property type="match status" value="6"/>
</dbReference>
<evidence type="ECO:0000256" key="11">
    <source>
        <dbReference type="ARBA" id="ARBA00023015"/>
    </source>
</evidence>
<dbReference type="FunFam" id="1.10.238.10:FF:000243">
    <property type="entry name" value="EF-hand calcium binding domain 6"/>
    <property type="match status" value="1"/>
</dbReference>
<keyword evidence="10" id="KW-0282">Flagellum</keyword>
<feature type="region of interest" description="Disordered" evidence="21">
    <location>
        <begin position="1494"/>
        <end position="1555"/>
    </location>
</feature>
<comment type="subunit">
    <text evidence="18">Microtubule inner protein component of sperm flagellar doublet microtubules. Binds PARK7. Part of a ternary complex containing PARK7, EFCAB6/DJBP and AR.</text>
</comment>
<evidence type="ECO:0000256" key="9">
    <source>
        <dbReference type="ARBA" id="ARBA00022837"/>
    </source>
</evidence>
<keyword evidence="4" id="KW-0963">Cytoplasm</keyword>
<dbReference type="InterPro" id="IPR011992">
    <property type="entry name" value="EF-hand-dom_pair"/>
</dbReference>
<keyword evidence="6" id="KW-0597">Phosphoprotein</keyword>
<dbReference type="SUPFAM" id="SSF47473">
    <property type="entry name" value="EF-hand"/>
    <property type="match status" value="6"/>
</dbReference>
<dbReference type="InterPro" id="IPR027417">
    <property type="entry name" value="P-loop_NTPase"/>
</dbReference>
<keyword evidence="15" id="KW-0539">Nucleus</keyword>
<evidence type="ECO:0000256" key="19">
    <source>
        <dbReference type="ARBA" id="ARBA00069150"/>
    </source>
</evidence>
<dbReference type="Pfam" id="PF13499">
    <property type="entry name" value="EF-hand_7"/>
    <property type="match status" value="1"/>
</dbReference>
<comment type="caution">
    <text evidence="23">The sequence shown here is derived from an EMBL/GenBank/DDBJ whole genome shotgun (WGS) entry which is preliminary data.</text>
</comment>
<feature type="domain" description="EF-hand" evidence="22">
    <location>
        <begin position="558"/>
        <end position="593"/>
    </location>
</feature>
<keyword evidence="11" id="KW-0805">Transcription regulation</keyword>
<dbReference type="Gene3D" id="3.40.50.300">
    <property type="entry name" value="P-loop containing nucleotide triphosphate hydrolases"/>
    <property type="match status" value="1"/>
</dbReference>
<evidence type="ECO:0000256" key="7">
    <source>
        <dbReference type="ARBA" id="ARBA00022723"/>
    </source>
</evidence>
<feature type="domain" description="EF-hand" evidence="22">
    <location>
        <begin position="1280"/>
        <end position="1315"/>
    </location>
</feature>
<dbReference type="GO" id="GO:0005654">
    <property type="term" value="C:nucleoplasm"/>
    <property type="evidence" value="ECO:0007669"/>
    <property type="project" value="TreeGrafter"/>
</dbReference>
<evidence type="ECO:0000256" key="14">
    <source>
        <dbReference type="ARBA" id="ARBA00023212"/>
    </source>
</evidence>
<dbReference type="SUPFAM" id="SSF52540">
    <property type="entry name" value="P-loop containing nucleoside triphosphate hydrolases"/>
    <property type="match status" value="1"/>
</dbReference>
<keyword evidence="16" id="KW-0966">Cell projection</keyword>
<proteinExistence type="predicted"/>
<dbReference type="Pfam" id="PF13833">
    <property type="entry name" value="EF-hand_8"/>
    <property type="match status" value="1"/>
</dbReference>
<dbReference type="InterPro" id="IPR052603">
    <property type="entry name" value="EFCB6"/>
</dbReference>
<evidence type="ECO:0000256" key="12">
    <source>
        <dbReference type="ARBA" id="ARBA00023069"/>
    </source>
</evidence>
<gene>
    <name evidence="23" type="ORF">JEQ12_015218</name>
</gene>
<dbReference type="FunFam" id="1.10.238.10:FF:000240">
    <property type="entry name" value="EF-hand calcium-binding domain-containing protein 6"/>
    <property type="match status" value="1"/>
</dbReference>
<feature type="domain" description="EF-hand" evidence="22">
    <location>
        <begin position="1684"/>
        <end position="1714"/>
    </location>
</feature>
<dbReference type="CDD" id="cd00051">
    <property type="entry name" value="EFh"/>
    <property type="match status" value="2"/>
</dbReference>
<evidence type="ECO:0000313" key="23">
    <source>
        <dbReference type="EMBL" id="KAG5212789.1"/>
    </source>
</evidence>
<evidence type="ECO:0000256" key="21">
    <source>
        <dbReference type="SAM" id="MobiDB-lite"/>
    </source>
</evidence>
<dbReference type="InterPro" id="IPR018247">
    <property type="entry name" value="EF_Hand_1_Ca_BS"/>
</dbReference>
<evidence type="ECO:0000256" key="10">
    <source>
        <dbReference type="ARBA" id="ARBA00022846"/>
    </source>
</evidence>
<sequence length="1746" mass="199879">MAESEAETPSTPGEFESKYFEFHGVRLPPFCRGKMEEIANFPVRPSDVWIVTYPKSGTSLLQEVVYLVSQGADPDEIGLMNIDEQLPVLEYPQPGLDIIKELTSPRLIKSHLPYRFLPSDLHNGDSKVIYMARNPKDLVVSYYQFHRSLRTMSYRGTFQEFCRRFMNDKLGYGSWFEHVQEFWEHHMDSNVLFLKYEDMHRDLVAMVEQLARFLGVSCDKAQLESLVEHCHQLVDQCCNAEALPVGRGRVGLWKDIFTVSMNEKFDLVYKQKMGNYTPDCVLDELRGPELATSTAPPAKNESLVVEGFNVQNGGCTRLAYYVSLHTEIHTFKTSLFTLQSVFKECFPKYVPTFFIRQLSHPAAVSRPLAASGKVHADTLNLLTSSGPGHPKAKAIVSPCQKATTVANPILSSLDVKRILFQKITERGDELKRAFQLLDTARSMTVTKSELRRVITAFLLPLTREQFQDVLAQWLRLYAPNAGGWDRSLVRELDAPPDPAHTSQIPLTSSGAVPYLVFLSRFGGIDLSINVIKRGGENEMNGCRTLKELEAQVGEKIFKNIKTIIKALMLIDVNTTGLVQPHELRRVLETFCLKMKDEEYKKFAQHYDIDKDAAVDYKVFLKNLSSNNDLNLKYNTGSQEVLWENQRVKSSKREEPPSSAVSDNIWKNYSLDEIETAFCLEIVLDTFVYRLPRRVFIQLMKSINFRNQVHKENIITKLFRHEDHYTSLKKALLLIKSKPDGQITGQELQRVLNCVVVNISDSEFKELMRILDPGCTGCVNISKFIELIEENPKVEEIIHDSIAKNPSAFCNMLRSYDIGDTGLIGRNNFKKIMRVFCPFLTTEHLVKAKPAESQGAMARNMTKEEVIEKLKSCIRQQDPALRKRFLDFTREPDGKINTHDFKKVVLMTESSDCFYPLMTEAAKGREGLGRAGIPGIGNGGWGDRVLEDNGMPMDDDQYALLTTKLGYKKEGMSYLDFAAGFEDPKMNGAEVTPPQTPALPKGDVDSFFVTAEECLRQFPRRLKEFFRDPYAAFFKMDTDRDGILTMYDLHRLLQHLLFNLKDEEFERLLGLLGLRLSVTLNFREFRNLCEKRSFCTDDDAPQRLLRPKQKVADSELACEQAHQYLVTKAKTRWSDLSKNFIETDSEGNGILRRRDVKNALYGFDIPLTPREFEKLWMRYDSEGRGHITYQEFLQKLGINYSADVHRPFVEEYLNFMGHFTKPQQVQEELKELQQSTEKAAAASAKLGQCRAVMLSYPRTQARSIKVPDRPLFSQGRHTVKLSSHFALQAFSALDKEDTGFVKASDFGQVLKDFCYKLTDNQYHYFLRKLRLHLTPYINWKYFLQNFSSYVEEIERSRDKCQGHKSARPRAICPSPASPVTRSAALQKSKTAVEWAEKMPRGPRPLSPKEMANQELLARLHKAVTSHYHAIAQEFENFDTMKTNTTSRDEFRSICTRHVQVLTDEQFDRLWEEMPVNSKGRLKYLDFLSSFNVDKPATPPATGDSAKAQRGSSVPEVLDRGRSAGSSPTRDPKAGSKSRSHPCTPSSVSGTPPLQNCEPIETKLRKKVQGCWRELLRECKERDPNRQGEIPGPDFLALVEKFHLDITRDECQQLLVKYDLKNNGKFAYCSFMQSCVLLLKAKETSLMQRMKIQNANKMKEAGAETCSFYSALLRIQPKIVHCWRPMRRTFKAYDEGGTGFLSVADFRKVLRQYSINLSEEEFFHILEYYDKTLSSKISYNDFLRAFLQ</sequence>
<dbReference type="GO" id="GO:0008146">
    <property type="term" value="F:sulfotransferase activity"/>
    <property type="evidence" value="ECO:0007669"/>
    <property type="project" value="InterPro"/>
</dbReference>
<evidence type="ECO:0000259" key="22">
    <source>
        <dbReference type="PROSITE" id="PS50222"/>
    </source>
</evidence>
<feature type="domain" description="EF-hand" evidence="22">
    <location>
        <begin position="425"/>
        <end position="460"/>
    </location>
</feature>
<dbReference type="SMART" id="SM00054">
    <property type="entry name" value="EFh"/>
    <property type="match status" value="11"/>
</dbReference>
<dbReference type="InterPro" id="IPR000863">
    <property type="entry name" value="Sulfotransferase_dom"/>
</dbReference>
<dbReference type="FunFam" id="1.10.238.10:FF:000285">
    <property type="entry name" value="EF-hand calcium-binding domain-containing protein 6"/>
    <property type="match status" value="1"/>
</dbReference>
<evidence type="ECO:0000256" key="13">
    <source>
        <dbReference type="ARBA" id="ARBA00023163"/>
    </source>
</evidence>
<evidence type="ECO:0000256" key="18">
    <source>
        <dbReference type="ARBA" id="ARBA00063636"/>
    </source>
</evidence>
<keyword evidence="12" id="KW-0969">Cilium</keyword>
<protein>
    <recommendedName>
        <fullName evidence="19">EF-hand calcium-binding domain-containing protein 6</fullName>
    </recommendedName>
    <alternativeName>
        <fullName evidence="20">DJ-1-binding protein</fullName>
    </alternativeName>
</protein>
<dbReference type="InterPro" id="IPR002048">
    <property type="entry name" value="EF_hand_dom"/>
</dbReference>
<dbReference type="Proteomes" id="UP000664991">
    <property type="component" value="Unassembled WGS sequence"/>
</dbReference>
<evidence type="ECO:0000256" key="2">
    <source>
        <dbReference type="ARBA" id="ARBA00004230"/>
    </source>
</evidence>
<dbReference type="GO" id="GO:0031514">
    <property type="term" value="C:motile cilium"/>
    <property type="evidence" value="ECO:0007669"/>
    <property type="project" value="UniProtKB-SubCell"/>
</dbReference>
<evidence type="ECO:0000313" key="24">
    <source>
        <dbReference type="Proteomes" id="UP000664991"/>
    </source>
</evidence>
<comment type="subcellular location">
    <subcellularLocation>
        <location evidence="2">Cell projection</location>
        <location evidence="2">Cilium</location>
        <location evidence="2">Flagellum</location>
    </subcellularLocation>
    <subcellularLocation>
        <location evidence="3">Cytoplasm</location>
        <location evidence="3">Cytoskeleton</location>
        <location evidence="3">Cilium axoneme</location>
    </subcellularLocation>
    <subcellularLocation>
        <location evidence="1">Nucleus</location>
    </subcellularLocation>
</comment>
<evidence type="ECO:0000256" key="16">
    <source>
        <dbReference type="ARBA" id="ARBA00023273"/>
    </source>
</evidence>
<evidence type="ECO:0000256" key="1">
    <source>
        <dbReference type="ARBA" id="ARBA00004123"/>
    </source>
</evidence>
<evidence type="ECO:0000256" key="5">
    <source>
        <dbReference type="ARBA" id="ARBA00022491"/>
    </source>
</evidence>
<feature type="compositionally biased region" description="Polar residues" evidence="21">
    <location>
        <begin position="1539"/>
        <end position="1552"/>
    </location>
</feature>
<reference evidence="23 24" key="1">
    <citation type="submission" date="2020-12" db="EMBL/GenBank/DDBJ databases">
        <title>De novo assembly of Tibetan sheep genome.</title>
        <authorList>
            <person name="Li X."/>
        </authorList>
    </citation>
    <scope>NUCLEOTIDE SEQUENCE [LARGE SCALE GENOMIC DNA]</scope>
    <source>
        <tissue evidence="23">Heart</tissue>
    </source>
</reference>
<dbReference type="PANTHER" id="PTHR20875:SF2">
    <property type="entry name" value="EF-HAND CALCIUM-BINDING DOMAIN-CONTAINING PROTEIN 6"/>
    <property type="match status" value="1"/>
</dbReference>
<dbReference type="GO" id="GO:0005509">
    <property type="term" value="F:calcium ion binding"/>
    <property type="evidence" value="ECO:0007669"/>
    <property type="project" value="InterPro"/>
</dbReference>
<dbReference type="PROSITE" id="PS00018">
    <property type="entry name" value="EF_HAND_1"/>
    <property type="match status" value="2"/>
</dbReference>